<dbReference type="EMBL" id="JAZDDG010000001">
    <property type="protein sequence ID" value="MEE1974630.1"/>
    <property type="molecule type" value="Genomic_DNA"/>
</dbReference>
<feature type="domain" description="DUF4136" evidence="2">
    <location>
        <begin position="21"/>
        <end position="171"/>
    </location>
</feature>
<dbReference type="Gene3D" id="3.30.160.670">
    <property type="match status" value="1"/>
</dbReference>
<dbReference type="Proteomes" id="UP001356308">
    <property type="component" value="Unassembled WGS sequence"/>
</dbReference>
<keyword evidence="4" id="KW-1185">Reference proteome</keyword>
<evidence type="ECO:0000313" key="4">
    <source>
        <dbReference type="Proteomes" id="UP001356308"/>
    </source>
</evidence>
<evidence type="ECO:0000313" key="3">
    <source>
        <dbReference type="EMBL" id="MEE1974630.1"/>
    </source>
</evidence>
<feature type="signal peptide" evidence="1">
    <location>
        <begin position="1"/>
        <end position="19"/>
    </location>
</feature>
<comment type="caution">
    <text evidence="3">The sequence shown here is derived from an EMBL/GenBank/DDBJ whole genome shotgun (WGS) entry which is preliminary data.</text>
</comment>
<organism evidence="3 4">
    <name type="scientific">Maribacter cobaltidurans</name>
    <dbReference type="NCBI Taxonomy" id="1178778"/>
    <lineage>
        <taxon>Bacteria</taxon>
        <taxon>Pseudomonadati</taxon>
        <taxon>Bacteroidota</taxon>
        <taxon>Flavobacteriia</taxon>
        <taxon>Flavobacteriales</taxon>
        <taxon>Flavobacteriaceae</taxon>
        <taxon>Maribacter</taxon>
    </lineage>
</organism>
<protein>
    <submittedName>
        <fullName evidence="3">DUF4136 domain-containing protein</fullName>
    </submittedName>
</protein>
<evidence type="ECO:0000259" key="2">
    <source>
        <dbReference type="Pfam" id="PF13590"/>
    </source>
</evidence>
<gene>
    <name evidence="3" type="ORF">V1I91_01010</name>
</gene>
<accession>A0ABU7INU3</accession>
<proteinExistence type="predicted"/>
<dbReference type="Pfam" id="PF13590">
    <property type="entry name" value="DUF4136"/>
    <property type="match status" value="1"/>
</dbReference>
<sequence length="175" mass="19578">MKYLNILMVLILCCSCSSINVNYDYERGTDFSSYTTYNYLEHMQTGIAELDEKRFFRAMDITLQSKGLKFSEEPDLIIDVKSVVYESQSGNSVGIGVGGGRGALGGGVSMGIPVGSPKLTREIEVNFIDAKKDVLIWQAISKAPYREGETPSAREKNMQELVVRIFEKYPPKTRK</sequence>
<feature type="chain" id="PRO_5046827119" evidence="1">
    <location>
        <begin position="20"/>
        <end position="175"/>
    </location>
</feature>
<reference evidence="3 4" key="1">
    <citation type="submission" date="2024-01" db="EMBL/GenBank/DDBJ databases">
        <title>Maribacter spp. originated from different algae showed divergent polysaccharides utilization ability.</title>
        <authorList>
            <person name="Wang H."/>
            <person name="Wu Y."/>
        </authorList>
    </citation>
    <scope>NUCLEOTIDE SEQUENCE [LARGE SCALE GENOMIC DNA]</scope>
    <source>
        <strain evidence="3 4">PR1</strain>
    </source>
</reference>
<name>A0ABU7INU3_9FLAO</name>
<evidence type="ECO:0000256" key="1">
    <source>
        <dbReference type="SAM" id="SignalP"/>
    </source>
</evidence>
<dbReference type="InterPro" id="IPR025411">
    <property type="entry name" value="DUF4136"/>
</dbReference>
<keyword evidence="1" id="KW-0732">Signal</keyword>
<dbReference type="RefSeq" id="WP_272649464.1">
    <property type="nucleotide sequence ID" value="NZ_JAZDDG010000001.1"/>
</dbReference>